<organism evidence="1 2">
    <name type="scientific">Ceratodon purpureus</name>
    <name type="common">Fire moss</name>
    <name type="synonym">Dicranum purpureum</name>
    <dbReference type="NCBI Taxonomy" id="3225"/>
    <lineage>
        <taxon>Eukaryota</taxon>
        <taxon>Viridiplantae</taxon>
        <taxon>Streptophyta</taxon>
        <taxon>Embryophyta</taxon>
        <taxon>Bryophyta</taxon>
        <taxon>Bryophytina</taxon>
        <taxon>Bryopsida</taxon>
        <taxon>Dicranidae</taxon>
        <taxon>Pseudoditrichales</taxon>
        <taxon>Ditrichaceae</taxon>
        <taxon>Ceratodon</taxon>
    </lineage>
</organism>
<evidence type="ECO:0000313" key="1">
    <source>
        <dbReference type="EMBL" id="KAG0571202.1"/>
    </source>
</evidence>
<proteinExistence type="predicted"/>
<keyword evidence="2" id="KW-1185">Reference proteome</keyword>
<sequence>MCAHSLTFVIENRTLFGVPISPTPHLQDGSMMFASASLRRPIFRGSSPSVLPRGGPPIIPAAARPSLAKRTRKDRGPNWSPQENAALITAKQEMFLQGLDIVDGRDHFTPETRKWICVSHVENMVGVSLIVPDGPACKTKWNQLVPYYKRIADYLCKTGRNALDYWDMNPSEKKLEGLPRVFAQDVYEAIHEWFANMPMIQPPHTHDMLSPSDGNLDRLNLKCRTTVTVIVNQIRRTSRTLPLLILHKAPGTLYRRNHLGRGL</sequence>
<dbReference type="AlphaFoldDB" id="A0A8T0HK78"/>
<dbReference type="Proteomes" id="UP000822688">
    <property type="component" value="Chromosome 6"/>
</dbReference>
<dbReference type="PANTHER" id="PTHR33492:SF11">
    <property type="entry name" value="OS04G0670900 PROTEIN"/>
    <property type="match status" value="1"/>
</dbReference>
<dbReference type="EMBL" id="CM026427">
    <property type="protein sequence ID" value="KAG0571202.1"/>
    <property type="molecule type" value="Genomic_DNA"/>
</dbReference>
<name>A0A8T0HK78_CERPU</name>
<evidence type="ECO:0008006" key="3">
    <source>
        <dbReference type="Google" id="ProtNLM"/>
    </source>
</evidence>
<evidence type="ECO:0000313" key="2">
    <source>
        <dbReference type="Proteomes" id="UP000822688"/>
    </source>
</evidence>
<comment type="caution">
    <text evidence="1">The sequence shown here is derived from an EMBL/GenBank/DDBJ whole genome shotgun (WGS) entry which is preliminary data.</text>
</comment>
<accession>A0A8T0HK78</accession>
<dbReference type="PANTHER" id="PTHR33492">
    <property type="entry name" value="OSJNBA0043A12.37 PROTEIN-RELATED"/>
    <property type="match status" value="1"/>
</dbReference>
<protein>
    <recommendedName>
        <fullName evidence="3">Myb-like domain-containing protein</fullName>
    </recommendedName>
</protein>
<reference evidence="1 2" key="1">
    <citation type="submission" date="2020-06" db="EMBL/GenBank/DDBJ databases">
        <title>WGS assembly of Ceratodon purpureus strain R40.</title>
        <authorList>
            <person name="Carey S.B."/>
            <person name="Jenkins J."/>
            <person name="Shu S."/>
            <person name="Lovell J.T."/>
            <person name="Sreedasyam A."/>
            <person name="Maumus F."/>
            <person name="Tiley G.P."/>
            <person name="Fernandez-Pozo N."/>
            <person name="Barry K."/>
            <person name="Chen C."/>
            <person name="Wang M."/>
            <person name="Lipzen A."/>
            <person name="Daum C."/>
            <person name="Saski C.A."/>
            <person name="Payton A.C."/>
            <person name="Mcbreen J.C."/>
            <person name="Conrad R.E."/>
            <person name="Kollar L.M."/>
            <person name="Olsson S."/>
            <person name="Huttunen S."/>
            <person name="Landis J.B."/>
            <person name="Wickett N.J."/>
            <person name="Johnson M.G."/>
            <person name="Rensing S.A."/>
            <person name="Grimwood J."/>
            <person name="Schmutz J."/>
            <person name="Mcdaniel S.F."/>
        </authorList>
    </citation>
    <scope>NUCLEOTIDE SEQUENCE [LARGE SCALE GENOMIC DNA]</scope>
    <source>
        <strain evidence="1 2">R40</strain>
    </source>
</reference>
<gene>
    <name evidence="1" type="ORF">KC19_6G219100</name>
</gene>
<dbReference type="OrthoDB" id="1877008at2759"/>